<gene>
    <name evidence="1" type="ORF">QN277_007079</name>
    <name evidence="2" type="ORF">QN277_007086</name>
</gene>
<dbReference type="PANTHER" id="PTHR33670:SF1">
    <property type="entry name" value="OS09G0416300 PROTEIN"/>
    <property type="match status" value="1"/>
</dbReference>
<organism evidence="2 3">
    <name type="scientific">Acacia crassicarpa</name>
    <name type="common">northern wattle</name>
    <dbReference type="NCBI Taxonomy" id="499986"/>
    <lineage>
        <taxon>Eukaryota</taxon>
        <taxon>Viridiplantae</taxon>
        <taxon>Streptophyta</taxon>
        <taxon>Embryophyta</taxon>
        <taxon>Tracheophyta</taxon>
        <taxon>Spermatophyta</taxon>
        <taxon>Magnoliopsida</taxon>
        <taxon>eudicotyledons</taxon>
        <taxon>Gunneridae</taxon>
        <taxon>Pentapetalae</taxon>
        <taxon>rosids</taxon>
        <taxon>fabids</taxon>
        <taxon>Fabales</taxon>
        <taxon>Fabaceae</taxon>
        <taxon>Caesalpinioideae</taxon>
        <taxon>mimosoid clade</taxon>
        <taxon>Acacieae</taxon>
        <taxon>Acacia</taxon>
    </lineage>
</organism>
<comment type="caution">
    <text evidence="2">The sequence shown here is derived from an EMBL/GenBank/DDBJ whole genome shotgun (WGS) entry which is preliminary data.</text>
</comment>
<dbReference type="Proteomes" id="UP001293593">
    <property type="component" value="Unassembled WGS sequence"/>
</dbReference>
<reference evidence="2" key="1">
    <citation type="submission" date="2023-10" db="EMBL/GenBank/DDBJ databases">
        <title>Chromosome-level genome of the transformable northern wattle, Acacia crassicarpa.</title>
        <authorList>
            <person name="Massaro I."/>
            <person name="Sinha N.R."/>
            <person name="Poethig S."/>
            <person name="Leichty A.R."/>
        </authorList>
    </citation>
    <scope>NUCLEOTIDE SEQUENCE</scope>
    <source>
        <strain evidence="2">Acra3RX</strain>
        <tissue evidence="2">Leaf</tissue>
    </source>
</reference>
<keyword evidence="3" id="KW-1185">Reference proteome</keyword>
<dbReference type="PANTHER" id="PTHR33670">
    <property type="entry name" value="SPLICING FACTOR, PROLINE- AND GLUTAMINE-RICH-LIKE"/>
    <property type="match status" value="1"/>
</dbReference>
<sequence length="171" mass="19296">MATKTLGPQASCLQRRFRCETPASPRSCHVNYGFCSRRGMQSRNAVQAKKHHDGYPSRRLCNPSPGRKLVMGEVKILKRGMKISFDDEGFLVANPWDKNDNNINAEAKIEKDLDLMSESKDGSGQNHNEEAKIKKGLEVDSKVEKYYGPSFDISPCPSLVPMPTFQRPIFY</sequence>
<name>A0AAE1IUL0_9FABA</name>
<dbReference type="EMBL" id="JAWXYG010000012">
    <property type="protein sequence ID" value="KAK4257501.1"/>
    <property type="molecule type" value="Genomic_DNA"/>
</dbReference>
<proteinExistence type="predicted"/>
<dbReference type="EMBL" id="JAWXYG010000012">
    <property type="protein sequence ID" value="KAK4257508.1"/>
    <property type="molecule type" value="Genomic_DNA"/>
</dbReference>
<evidence type="ECO:0000313" key="1">
    <source>
        <dbReference type="EMBL" id="KAK4257501.1"/>
    </source>
</evidence>
<protein>
    <submittedName>
        <fullName evidence="2">Uncharacterized protein</fullName>
    </submittedName>
</protein>
<dbReference type="AlphaFoldDB" id="A0AAE1IUL0"/>
<evidence type="ECO:0000313" key="3">
    <source>
        <dbReference type="Proteomes" id="UP001293593"/>
    </source>
</evidence>
<evidence type="ECO:0000313" key="2">
    <source>
        <dbReference type="EMBL" id="KAK4257508.1"/>
    </source>
</evidence>
<accession>A0AAE1IUL0</accession>